<feature type="domain" description="Ig-like" evidence="5">
    <location>
        <begin position="106"/>
        <end position="190"/>
    </location>
</feature>
<dbReference type="SUPFAM" id="SSF48726">
    <property type="entry name" value="Immunoglobulin"/>
    <property type="match status" value="3"/>
</dbReference>
<dbReference type="InterPro" id="IPR003599">
    <property type="entry name" value="Ig_sub"/>
</dbReference>
<dbReference type="SMART" id="SM00409">
    <property type="entry name" value="IG"/>
    <property type="match status" value="3"/>
</dbReference>
<evidence type="ECO:0000256" key="2">
    <source>
        <dbReference type="ARBA" id="ARBA00041781"/>
    </source>
</evidence>
<feature type="domain" description="Ig-like" evidence="5">
    <location>
        <begin position="288"/>
        <end position="329"/>
    </location>
</feature>
<dbReference type="SMART" id="SM00408">
    <property type="entry name" value="IGc2"/>
    <property type="match status" value="2"/>
</dbReference>
<reference evidence="6 7" key="2">
    <citation type="submission" date="2017-04" db="EMBL/GenBank/DDBJ databases">
        <title>CpG methylation of centromeres and impact of large insertions on vertebrate speciation.</title>
        <authorList>
            <person name="Ichikawa K."/>
            <person name="Yoshimura J."/>
            <person name="Morishita S."/>
        </authorList>
    </citation>
    <scope>NUCLEOTIDE SEQUENCE</scope>
    <source>
        <strain evidence="6 7">HNI</strain>
    </source>
</reference>
<dbReference type="Proteomes" id="UP000265180">
    <property type="component" value="Chromosome 16"/>
</dbReference>
<evidence type="ECO:0000256" key="4">
    <source>
        <dbReference type="ARBA" id="ARBA00046458"/>
    </source>
</evidence>
<dbReference type="PANTHER" id="PTHR46013:SF4">
    <property type="entry name" value="B-CELL RECEPTOR CD22-RELATED"/>
    <property type="match status" value="1"/>
</dbReference>
<dbReference type="InterPro" id="IPR056386">
    <property type="entry name" value="Ig_CD22"/>
</dbReference>
<evidence type="ECO:0000256" key="1">
    <source>
        <dbReference type="ARBA" id="ARBA00040106"/>
    </source>
</evidence>
<dbReference type="InterPro" id="IPR013783">
    <property type="entry name" value="Ig-like_fold"/>
</dbReference>
<evidence type="ECO:0000313" key="6">
    <source>
        <dbReference type="Ensembl" id="ENSORLP00020016641.1"/>
    </source>
</evidence>
<proteinExistence type="predicted"/>
<reference evidence="6" key="3">
    <citation type="submission" date="2025-08" db="UniProtKB">
        <authorList>
            <consortium name="Ensembl"/>
        </authorList>
    </citation>
    <scope>IDENTIFICATION</scope>
    <source>
        <strain evidence="6">HNI</strain>
    </source>
</reference>
<dbReference type="Gene3D" id="2.60.40.10">
    <property type="entry name" value="Immunoglobulins"/>
    <property type="match status" value="3"/>
</dbReference>
<dbReference type="AlphaFoldDB" id="A0A3P9L7K9"/>
<evidence type="ECO:0000256" key="3">
    <source>
        <dbReference type="ARBA" id="ARBA00045430"/>
    </source>
</evidence>
<organism evidence="6 7">
    <name type="scientific">Oryzias latipes</name>
    <name type="common">Japanese rice fish</name>
    <name type="synonym">Japanese killifish</name>
    <dbReference type="NCBI Taxonomy" id="8090"/>
    <lineage>
        <taxon>Eukaryota</taxon>
        <taxon>Metazoa</taxon>
        <taxon>Chordata</taxon>
        <taxon>Craniata</taxon>
        <taxon>Vertebrata</taxon>
        <taxon>Euteleostomi</taxon>
        <taxon>Actinopterygii</taxon>
        <taxon>Neopterygii</taxon>
        <taxon>Teleostei</taxon>
        <taxon>Neoteleostei</taxon>
        <taxon>Acanthomorphata</taxon>
        <taxon>Ovalentaria</taxon>
        <taxon>Atherinomorphae</taxon>
        <taxon>Beloniformes</taxon>
        <taxon>Adrianichthyidae</taxon>
        <taxon>Oryziinae</taxon>
        <taxon>Oryzias</taxon>
    </lineage>
</organism>
<evidence type="ECO:0000259" key="5">
    <source>
        <dbReference type="PROSITE" id="PS50835"/>
    </source>
</evidence>
<dbReference type="PROSITE" id="PS50835">
    <property type="entry name" value="IG_LIKE"/>
    <property type="match status" value="3"/>
</dbReference>
<evidence type="ECO:0000313" key="7">
    <source>
        <dbReference type="Proteomes" id="UP000265180"/>
    </source>
</evidence>
<name>A0A3P9L7K9_ORYLA</name>
<dbReference type="PANTHER" id="PTHR46013">
    <property type="entry name" value="VASCULAR CELL ADHESION MOLECULE 1"/>
    <property type="match status" value="1"/>
</dbReference>
<protein>
    <recommendedName>
        <fullName evidence="1">B-cell receptor CD22</fullName>
    </recommendedName>
    <alternativeName>
        <fullName evidence="2">Sialic acid-binding Ig-like lectin 2</fullName>
    </alternativeName>
</protein>
<reference evidence="6" key="4">
    <citation type="submission" date="2025-09" db="UniProtKB">
        <authorList>
            <consortium name="Ensembl"/>
        </authorList>
    </citation>
    <scope>IDENTIFICATION</scope>
    <source>
        <strain evidence="6">HNI</strain>
    </source>
</reference>
<comment type="function">
    <text evidence="3">Most highly expressed siglec (sialic acid-binding immunoglobulin-like lectin) on B-cells that plays a role in various aspects of B-cell biology including differentiation, antigen presentation, and trafficking to bone marrow. Binds to alpha 2,6-linked sialic acid residues of surface molecules such as CD22 itself, CD45 and IgM in a cis configuration. Can also bind to ligands on other cells as an adhesion molecule in a trans configuration. Acts as an inhibitory coreceptor on the surface of B-cells and inhibits B-cell receptor induced signaling, characterized by inhibition of the calcium mobilization and cellular activation. Mechanistically, the immunoreceptor tyrosine-based inhibitory motif domain is phosphorylated by the Src kinase LYN, which in turn leads to the recruitment of the protein tyrosine phosphatase 1/PTPN6, leading to the negative regulation of BCR signaling. If this negative signaling from is of sufficient strength, apoptosis of the B-cell can be induced.</text>
</comment>
<dbReference type="InterPro" id="IPR003598">
    <property type="entry name" value="Ig_sub2"/>
</dbReference>
<dbReference type="Pfam" id="PF24518">
    <property type="entry name" value="Ig_CD22"/>
    <property type="match status" value="1"/>
</dbReference>
<dbReference type="InterPro" id="IPR007110">
    <property type="entry name" value="Ig-like_dom"/>
</dbReference>
<dbReference type="Pfam" id="PF13927">
    <property type="entry name" value="Ig_3"/>
    <property type="match status" value="1"/>
</dbReference>
<reference key="1">
    <citation type="journal article" date="2007" name="Nature">
        <title>The medaka draft genome and insights into vertebrate genome evolution.</title>
        <authorList>
            <person name="Kasahara M."/>
            <person name="Naruse K."/>
            <person name="Sasaki S."/>
            <person name="Nakatani Y."/>
            <person name="Qu W."/>
            <person name="Ahsan B."/>
            <person name="Yamada T."/>
            <person name="Nagayasu Y."/>
            <person name="Doi K."/>
            <person name="Kasai Y."/>
            <person name="Jindo T."/>
            <person name="Kobayashi D."/>
            <person name="Shimada A."/>
            <person name="Toyoda A."/>
            <person name="Kuroki Y."/>
            <person name="Fujiyama A."/>
            <person name="Sasaki T."/>
            <person name="Shimizu A."/>
            <person name="Asakawa S."/>
            <person name="Shimizu N."/>
            <person name="Hashimoto S."/>
            <person name="Yang J."/>
            <person name="Lee Y."/>
            <person name="Matsushima K."/>
            <person name="Sugano S."/>
            <person name="Sakaizumi M."/>
            <person name="Narita T."/>
            <person name="Ohishi K."/>
            <person name="Haga S."/>
            <person name="Ohta F."/>
            <person name="Nomoto H."/>
            <person name="Nogata K."/>
            <person name="Morishita T."/>
            <person name="Endo T."/>
            <person name="Shin-I T."/>
            <person name="Takeda H."/>
            <person name="Morishita S."/>
            <person name="Kohara Y."/>
        </authorList>
    </citation>
    <scope>NUCLEOTIDE SEQUENCE [LARGE SCALE GENOMIC DNA]</scope>
    <source>
        <strain>Hd-rR</strain>
    </source>
</reference>
<dbReference type="Pfam" id="PF13895">
    <property type="entry name" value="Ig_2"/>
    <property type="match status" value="1"/>
</dbReference>
<accession>A0A3P9L7K9</accession>
<dbReference type="Ensembl" id="ENSORLT00020025004.1">
    <property type="protein sequence ID" value="ENSORLP00020016641.1"/>
    <property type="gene ID" value="ENSORLG00020017687.1"/>
</dbReference>
<sequence length="329" mass="37042">TAEEGSCVEIKCKYSSYYVDAEGATWFWLKNATWNQNTGFTGTVLYSNNELKRSVSPLFKNRVRHTGSSHGTAGQQKGHQLCQISICNLTVKDSGNYMFRFEGKDPAVKWATAQKSEGTLQDIKEGNSIILECRLKKGNPKPDSFFWQKDGKDIENSQIYELMRIKPEDRGNYTCGARNLIGSGKSQSINHDVKYYPKDVKVEAKPGSVVKENQSFSLDCSFHSNPSVSSLTWMKKTNDGREMTVSSERKYSVESGRPSDSGWYSCSATNDVGTEKSQPVQITVHYAPKKTTIIKGEELLHDGKRFVTLSCSCQCYPPATYVWYKKTRK</sequence>
<feature type="domain" description="Ig-like" evidence="5">
    <location>
        <begin position="197"/>
        <end position="283"/>
    </location>
</feature>
<dbReference type="InterPro" id="IPR036179">
    <property type="entry name" value="Ig-like_dom_sf"/>
</dbReference>
<comment type="subunit">
    <text evidence="4">Predominantly monomer of isoform CD22-beta. Also found as heterodimer of isoform CD22-beta and a shorter isoform. Interacts with PTPN6/SHP-1, LYN, SYK, PIK3R1/PIK3R2 and PLCG1 upon phosphorylation. Interacts with GRB2, INPP5D and SHC1 upon phosphorylation. May form a complex with INPP5D/SHIP, GRB2 and SHC1.</text>
</comment>